<evidence type="ECO:0000313" key="3">
    <source>
        <dbReference type="Proteomes" id="UP000321393"/>
    </source>
</evidence>
<accession>A0A5A7SPC8</accession>
<comment type="caution">
    <text evidence="1">The sequence shown here is derived from an EMBL/GenBank/DDBJ whole genome shotgun (WGS) entry which is preliminary data.</text>
</comment>
<dbReference type="EMBL" id="SSTD01004786">
    <property type="protein sequence ID" value="TYK22849.1"/>
    <property type="molecule type" value="Genomic_DNA"/>
</dbReference>
<dbReference type="EMBL" id="SSTE01022985">
    <property type="protein sequence ID" value="KAA0026051.1"/>
    <property type="molecule type" value="Genomic_DNA"/>
</dbReference>
<reference evidence="3 4" key="1">
    <citation type="submission" date="2019-08" db="EMBL/GenBank/DDBJ databases">
        <title>Draft genome sequences of two oriental melons (Cucumis melo L. var makuwa).</title>
        <authorList>
            <person name="Kwon S.-Y."/>
        </authorList>
    </citation>
    <scope>NUCLEOTIDE SEQUENCE [LARGE SCALE GENOMIC DNA]</scope>
    <source>
        <strain evidence="4">cv. Chang Bougi</strain>
        <strain evidence="3">cv. SW 3</strain>
        <tissue evidence="1">Leaf</tissue>
    </source>
</reference>
<evidence type="ECO:0000313" key="2">
    <source>
        <dbReference type="EMBL" id="TYK22849.1"/>
    </source>
</evidence>
<evidence type="ECO:0000313" key="4">
    <source>
        <dbReference type="Proteomes" id="UP000321947"/>
    </source>
</evidence>
<evidence type="ECO:0000313" key="1">
    <source>
        <dbReference type="EMBL" id="KAA0026051.1"/>
    </source>
</evidence>
<dbReference type="AlphaFoldDB" id="A0A5A7SPC8"/>
<sequence length="79" mass="9024">MAGLRAIGYGFDYDEYHRFPWRSGKVWSLGGGARSFRAVVRGGALAVGRQTKKKTEEVTNESMRKWKKCSGRKWEGLRN</sequence>
<gene>
    <name evidence="2" type="ORF">E5676_scaffold115G00330</name>
    <name evidence="1" type="ORF">E6C27_scaffold581G00380</name>
</gene>
<dbReference type="Proteomes" id="UP000321947">
    <property type="component" value="Unassembled WGS sequence"/>
</dbReference>
<organism evidence="1 3">
    <name type="scientific">Cucumis melo var. makuwa</name>
    <name type="common">Oriental melon</name>
    <dbReference type="NCBI Taxonomy" id="1194695"/>
    <lineage>
        <taxon>Eukaryota</taxon>
        <taxon>Viridiplantae</taxon>
        <taxon>Streptophyta</taxon>
        <taxon>Embryophyta</taxon>
        <taxon>Tracheophyta</taxon>
        <taxon>Spermatophyta</taxon>
        <taxon>Magnoliopsida</taxon>
        <taxon>eudicotyledons</taxon>
        <taxon>Gunneridae</taxon>
        <taxon>Pentapetalae</taxon>
        <taxon>rosids</taxon>
        <taxon>fabids</taxon>
        <taxon>Cucurbitales</taxon>
        <taxon>Cucurbitaceae</taxon>
        <taxon>Benincaseae</taxon>
        <taxon>Cucumis</taxon>
    </lineage>
</organism>
<name>A0A5A7SPC8_CUCMM</name>
<proteinExistence type="predicted"/>
<dbReference type="Proteomes" id="UP000321393">
    <property type="component" value="Unassembled WGS sequence"/>
</dbReference>
<protein>
    <submittedName>
        <fullName evidence="1">Uncharacterized protein</fullName>
    </submittedName>
</protein>